<sequence>MQLLIKEQHPMTDTTMAVDSSAVAKRIDPAAVPADGVDAELAGRPVEQAPAAGLQLTGGGGLLQQLTVVSPADGAKPFSGLNRPCSTS</sequence>
<evidence type="ECO:0000313" key="2">
    <source>
        <dbReference type="Proteomes" id="UP000604117"/>
    </source>
</evidence>
<dbReference type="EMBL" id="BONE01000164">
    <property type="protein sequence ID" value="GIF78571.1"/>
    <property type="molecule type" value="Genomic_DNA"/>
</dbReference>
<protein>
    <submittedName>
        <fullName evidence="1">Uncharacterized protein</fullName>
    </submittedName>
</protein>
<evidence type="ECO:0000313" key="1">
    <source>
        <dbReference type="EMBL" id="GIF78571.1"/>
    </source>
</evidence>
<name>A0ABQ4D4V8_9ACTN</name>
<keyword evidence="2" id="KW-1185">Reference proteome</keyword>
<gene>
    <name evidence="1" type="ORF">Asi02nite_80890</name>
</gene>
<proteinExistence type="predicted"/>
<organism evidence="1 2">
    <name type="scientific">Asanoa siamensis</name>
    <dbReference type="NCBI Taxonomy" id="926357"/>
    <lineage>
        <taxon>Bacteria</taxon>
        <taxon>Bacillati</taxon>
        <taxon>Actinomycetota</taxon>
        <taxon>Actinomycetes</taxon>
        <taxon>Micromonosporales</taxon>
        <taxon>Micromonosporaceae</taxon>
        <taxon>Asanoa</taxon>
    </lineage>
</organism>
<comment type="caution">
    <text evidence="1">The sequence shown here is derived from an EMBL/GenBank/DDBJ whole genome shotgun (WGS) entry which is preliminary data.</text>
</comment>
<accession>A0ABQ4D4V8</accession>
<reference evidence="1 2" key="1">
    <citation type="submission" date="2021-01" db="EMBL/GenBank/DDBJ databases">
        <title>Whole genome shotgun sequence of Asanoa siamensis NBRC 107932.</title>
        <authorList>
            <person name="Komaki H."/>
            <person name="Tamura T."/>
        </authorList>
    </citation>
    <scope>NUCLEOTIDE SEQUENCE [LARGE SCALE GENOMIC DNA]</scope>
    <source>
        <strain evidence="1 2">NBRC 107932</strain>
    </source>
</reference>
<dbReference type="Proteomes" id="UP000604117">
    <property type="component" value="Unassembled WGS sequence"/>
</dbReference>